<feature type="transmembrane region" description="Helical" evidence="2">
    <location>
        <begin position="172"/>
        <end position="192"/>
    </location>
</feature>
<feature type="transmembrane region" description="Helical" evidence="2">
    <location>
        <begin position="129"/>
        <end position="151"/>
    </location>
</feature>
<feature type="transmembrane region" description="Helical" evidence="2">
    <location>
        <begin position="212"/>
        <end position="229"/>
    </location>
</feature>
<evidence type="ECO:0000313" key="4">
    <source>
        <dbReference type="Proteomes" id="UP001159427"/>
    </source>
</evidence>
<dbReference type="SUPFAM" id="SSF103473">
    <property type="entry name" value="MFS general substrate transporter"/>
    <property type="match status" value="2"/>
</dbReference>
<feature type="transmembrane region" description="Helical" evidence="2">
    <location>
        <begin position="99"/>
        <end position="117"/>
    </location>
</feature>
<dbReference type="Pfam" id="PF13347">
    <property type="entry name" value="MFS_2"/>
    <property type="match status" value="1"/>
</dbReference>
<keyword evidence="2" id="KW-0812">Transmembrane</keyword>
<feature type="transmembrane region" description="Helical" evidence="2">
    <location>
        <begin position="645"/>
        <end position="665"/>
    </location>
</feature>
<evidence type="ECO:0000313" key="3">
    <source>
        <dbReference type="EMBL" id="CAH3192972.1"/>
    </source>
</evidence>
<dbReference type="Proteomes" id="UP001159427">
    <property type="component" value="Unassembled WGS sequence"/>
</dbReference>
<dbReference type="InterPro" id="IPR011701">
    <property type="entry name" value="MFS"/>
</dbReference>
<keyword evidence="2" id="KW-0472">Membrane</keyword>
<feature type="transmembrane region" description="Helical" evidence="2">
    <location>
        <begin position="553"/>
        <end position="571"/>
    </location>
</feature>
<keyword evidence="4" id="KW-1185">Reference proteome</keyword>
<reference evidence="3 4" key="1">
    <citation type="submission" date="2022-05" db="EMBL/GenBank/DDBJ databases">
        <authorList>
            <consortium name="Genoscope - CEA"/>
            <person name="William W."/>
        </authorList>
    </citation>
    <scope>NUCLEOTIDE SEQUENCE [LARGE SCALE GENOMIC DNA]</scope>
</reference>
<dbReference type="PANTHER" id="PTHR11328">
    <property type="entry name" value="MAJOR FACILITATOR SUPERFAMILY DOMAIN-CONTAINING PROTEIN"/>
    <property type="match status" value="1"/>
</dbReference>
<dbReference type="PANTHER" id="PTHR11328:SF28">
    <property type="entry name" value="MAJOR FACILITATOR SUPERFAMILY DOMAIN-CONTAINING PROTEIN 12"/>
    <property type="match status" value="1"/>
</dbReference>
<dbReference type="Pfam" id="PF07690">
    <property type="entry name" value="MFS_1"/>
    <property type="match status" value="1"/>
</dbReference>
<gene>
    <name evidence="3" type="ORF">PEVE_00024942</name>
</gene>
<feature type="transmembrane region" description="Helical" evidence="2">
    <location>
        <begin position="613"/>
        <end position="633"/>
    </location>
</feature>
<comment type="similarity">
    <text evidence="1">Belongs to the major facilitator superfamily.</text>
</comment>
<feature type="transmembrane region" description="Helical" evidence="2">
    <location>
        <begin position="583"/>
        <end position="601"/>
    </location>
</feature>
<keyword evidence="2" id="KW-1133">Transmembrane helix</keyword>
<comment type="caution">
    <text evidence="3">The sequence shown here is derived from an EMBL/GenBank/DDBJ whole genome shotgun (WGS) entry which is preliminary data.</text>
</comment>
<evidence type="ECO:0008006" key="5">
    <source>
        <dbReference type="Google" id="ProtNLM"/>
    </source>
</evidence>
<evidence type="ECO:0000256" key="1">
    <source>
        <dbReference type="ARBA" id="ARBA00008335"/>
    </source>
</evidence>
<protein>
    <recommendedName>
        <fullName evidence="5">Major facilitator superfamily domain-containing protein 12</fullName>
    </recommendedName>
</protein>
<name>A0ABN8SMX6_9CNID</name>
<dbReference type="EMBL" id="CALNXI010003345">
    <property type="protein sequence ID" value="CAH3192972.1"/>
    <property type="molecule type" value="Genomic_DNA"/>
</dbReference>
<accession>A0ABN8SMX6</accession>
<evidence type="ECO:0000256" key="2">
    <source>
        <dbReference type="SAM" id="Phobius"/>
    </source>
</evidence>
<organism evidence="3 4">
    <name type="scientific">Porites evermanni</name>
    <dbReference type="NCBI Taxonomy" id="104178"/>
    <lineage>
        <taxon>Eukaryota</taxon>
        <taxon>Metazoa</taxon>
        <taxon>Cnidaria</taxon>
        <taxon>Anthozoa</taxon>
        <taxon>Hexacorallia</taxon>
        <taxon>Scleractinia</taxon>
        <taxon>Fungiina</taxon>
        <taxon>Poritidae</taxon>
        <taxon>Porites</taxon>
    </lineage>
</organism>
<feature type="transmembrane region" description="Helical" evidence="2">
    <location>
        <begin position="685"/>
        <end position="707"/>
    </location>
</feature>
<dbReference type="InterPro" id="IPR039672">
    <property type="entry name" value="MFS_2"/>
</dbReference>
<sequence length="735" mass="80912">MKIPKLCCRRSAESNSESRTPVFQRFSCGIGGILSEITSQTLSFRLVFFMNVLGLSATNAGWLVVYGKISQALAQPLCAFLGNRIKIPFLSRKLGRKKSWHFIGTTMITIFLPLYFAPCFPCQSDGGQWQLMIYILALSTVVSTGFGLVELGHLSIIPVISKNQAEAIELNAWRQTFQFSGGALTYLVAWAVLGQDNANQQISPESSMDFTVLAIIMVGIGFTITTIIFHGGTKEPSEKVVNSLPITDKTVTDDHATKKSSFTPPFSSLQSMTMATDLLFTKERMRDWFIDSLKTKGEPEVQIEDHTRKKSFARHFINAMFGVNEKEKNEANEELPLGEDTVREAIPNASVAHVSISSSSKTQIDDSTMLQNVKEMPQERKISVLKSIFYELVGLKEHLPTCNEEETKAPTGTSNSNGTSCTEIPNDYTEVIDESFGTDNEGYECGRIVARSFHLDQIKKTSRGEETFTNPLATNHGLPSEAIKNNESPSFVPAESESAVSVSAAPKTVRAWLKDPRLYLVATIFSSAKVLQDFCFNYLPLFLVHRVQFQKGAIAYLPLIMLISGATSSVISKKIIVKMGSKWSFIMAALLAVGAGVWFYFITENTKVMTYPAVVLLGFGFSIMIVNSLNFAAELIGDNTSTCGVVFAVMGLMSRAVAGTMYLAIQKFFPQGSNSTDCEECGNYVRHLFSFVPGSLAVIGVLALMLFQAPQTNCKRNAPKTDTSVKLDGTWDTRL</sequence>
<dbReference type="InterPro" id="IPR036259">
    <property type="entry name" value="MFS_trans_sf"/>
</dbReference>
<proteinExistence type="inferred from homology"/>
<dbReference type="Gene3D" id="1.20.1250.20">
    <property type="entry name" value="MFS general substrate transporter like domains"/>
    <property type="match status" value="2"/>
</dbReference>